<feature type="region of interest" description="Disordered" evidence="5">
    <location>
        <begin position="279"/>
        <end position="311"/>
    </location>
</feature>
<comment type="caution">
    <text evidence="7">The sequence shown here is derived from an EMBL/GenBank/DDBJ whole genome shotgun (WGS) entry which is preliminary data.</text>
</comment>
<sequence>MEPQPAFQRVVRRNGVLDLEFPAQLRRRQAAGPGASTSAAAGGGAGGGAADPTTTTAAPTTTTTEAPAATTTTTTAPPEYHHHVGRTLVDHDRRPCVHDDDHDGGSLNLDALAHLVLVVYTTVTSVITPTTVIVVGTSTITSALSPVTSTGTRSLSPSEAASAASSGGGLSTGAKIGIGVGAGVGGLIALALLAFFCLGIGRKRREKRDAADNILWPATGDSAALYPEPVHNTGRAGFGVGDDGDEPYEGLDDGNGMAEVAGAGAAGLGAAGVLGRYGSQSTGGHQPSLPAVPPSVYTTDHSTQYGNYYDGSSPEGASAYTGYSQTPSQHSHAPLTLGPAAVGYASQDRHSPSPPRTGSASYDGHAASYEGAGGSQSGHLPFPGEAVPDVPERMLSPRPMQVGDTFGQGYDETDQGKRWRLSVVNDDPRDRD</sequence>
<dbReference type="InterPro" id="IPR051694">
    <property type="entry name" value="Immunoregulatory_rcpt-like"/>
</dbReference>
<keyword evidence="3 6" id="KW-1133">Transmembrane helix</keyword>
<feature type="compositionally biased region" description="Low complexity" evidence="5">
    <location>
        <begin position="30"/>
        <end position="40"/>
    </location>
</feature>
<protein>
    <recommendedName>
        <fullName evidence="9">Proteophosphoglycan ppg4</fullName>
    </recommendedName>
</protein>
<dbReference type="Proteomes" id="UP000311382">
    <property type="component" value="Unassembled WGS sequence"/>
</dbReference>
<reference evidence="7 8" key="1">
    <citation type="submission" date="2019-03" db="EMBL/GenBank/DDBJ databases">
        <title>Rhodosporidium diobovatum UCD-FST 08-225 genome sequencing, assembly, and annotation.</title>
        <authorList>
            <person name="Fakankun I.U."/>
            <person name="Fristensky B."/>
            <person name="Levin D.B."/>
        </authorList>
    </citation>
    <scope>NUCLEOTIDE SEQUENCE [LARGE SCALE GENOMIC DNA]</scope>
    <source>
        <strain evidence="7 8">UCD-FST 08-225</strain>
    </source>
</reference>
<feature type="compositionally biased region" description="Polar residues" evidence="5">
    <location>
        <begin position="296"/>
        <end position="306"/>
    </location>
</feature>
<dbReference type="STRING" id="5288.A0A5C5FTT5"/>
<dbReference type="AlphaFoldDB" id="A0A5C5FTT5"/>
<feature type="compositionally biased region" description="Low complexity" evidence="5">
    <location>
        <begin position="50"/>
        <end position="78"/>
    </location>
</feature>
<evidence type="ECO:0000313" key="7">
    <source>
        <dbReference type="EMBL" id="TNY19394.1"/>
    </source>
</evidence>
<evidence type="ECO:0000256" key="4">
    <source>
        <dbReference type="ARBA" id="ARBA00023136"/>
    </source>
</evidence>
<organism evidence="7 8">
    <name type="scientific">Rhodotorula diobovata</name>
    <dbReference type="NCBI Taxonomy" id="5288"/>
    <lineage>
        <taxon>Eukaryota</taxon>
        <taxon>Fungi</taxon>
        <taxon>Dikarya</taxon>
        <taxon>Basidiomycota</taxon>
        <taxon>Pucciniomycotina</taxon>
        <taxon>Microbotryomycetes</taxon>
        <taxon>Sporidiobolales</taxon>
        <taxon>Sporidiobolaceae</taxon>
        <taxon>Rhodotorula</taxon>
    </lineage>
</organism>
<name>A0A5C5FTT5_9BASI</name>
<dbReference type="GO" id="GO:0071944">
    <property type="term" value="C:cell periphery"/>
    <property type="evidence" value="ECO:0007669"/>
    <property type="project" value="UniProtKB-ARBA"/>
</dbReference>
<dbReference type="PANTHER" id="PTHR15549:SF30">
    <property type="entry name" value="MID2 DOMAIN-CONTAINING PROTEIN"/>
    <property type="match status" value="1"/>
</dbReference>
<dbReference type="OrthoDB" id="2538268at2759"/>
<evidence type="ECO:0000313" key="8">
    <source>
        <dbReference type="Proteomes" id="UP000311382"/>
    </source>
</evidence>
<feature type="region of interest" description="Disordered" evidence="5">
    <location>
        <begin position="145"/>
        <end position="169"/>
    </location>
</feature>
<keyword evidence="2 6" id="KW-0812">Transmembrane</keyword>
<dbReference type="GO" id="GO:0016020">
    <property type="term" value="C:membrane"/>
    <property type="evidence" value="ECO:0007669"/>
    <property type="project" value="UniProtKB-SubCell"/>
</dbReference>
<dbReference type="PANTHER" id="PTHR15549">
    <property type="entry name" value="PAIRED IMMUNOGLOBULIN-LIKE TYPE 2 RECEPTOR"/>
    <property type="match status" value="1"/>
</dbReference>
<keyword evidence="8" id="KW-1185">Reference proteome</keyword>
<keyword evidence="4 6" id="KW-0472">Membrane</keyword>
<evidence type="ECO:0000256" key="6">
    <source>
        <dbReference type="SAM" id="Phobius"/>
    </source>
</evidence>
<proteinExistence type="predicted"/>
<evidence type="ECO:0000256" key="1">
    <source>
        <dbReference type="ARBA" id="ARBA00004167"/>
    </source>
</evidence>
<feature type="transmembrane region" description="Helical" evidence="6">
    <location>
        <begin position="176"/>
        <end position="198"/>
    </location>
</feature>
<comment type="subcellular location">
    <subcellularLocation>
        <location evidence="1">Membrane</location>
        <topology evidence="1">Single-pass membrane protein</topology>
    </subcellularLocation>
</comment>
<evidence type="ECO:0000256" key="2">
    <source>
        <dbReference type="ARBA" id="ARBA00022692"/>
    </source>
</evidence>
<feature type="region of interest" description="Disordered" evidence="5">
    <location>
        <begin position="28"/>
        <end position="81"/>
    </location>
</feature>
<dbReference type="EMBL" id="SOZI01000097">
    <property type="protein sequence ID" value="TNY19394.1"/>
    <property type="molecule type" value="Genomic_DNA"/>
</dbReference>
<gene>
    <name evidence="7" type="ORF">DMC30DRAFT_417938</name>
</gene>
<accession>A0A5C5FTT5</accession>
<evidence type="ECO:0008006" key="9">
    <source>
        <dbReference type="Google" id="ProtNLM"/>
    </source>
</evidence>
<evidence type="ECO:0000256" key="3">
    <source>
        <dbReference type="ARBA" id="ARBA00022989"/>
    </source>
</evidence>
<evidence type="ECO:0000256" key="5">
    <source>
        <dbReference type="SAM" id="MobiDB-lite"/>
    </source>
</evidence>
<feature type="compositionally biased region" description="Low complexity" evidence="5">
    <location>
        <begin position="154"/>
        <end position="165"/>
    </location>
</feature>
<feature type="region of interest" description="Disordered" evidence="5">
    <location>
        <begin position="344"/>
        <end position="432"/>
    </location>
</feature>